<dbReference type="Pfam" id="PF14840">
    <property type="entry name" value="DNA_pol3_delt_C"/>
    <property type="match status" value="1"/>
</dbReference>
<dbReference type="InterPro" id="IPR010372">
    <property type="entry name" value="DNA_pol3_delta_N"/>
</dbReference>
<proteinExistence type="inferred from homology"/>
<dbReference type="PANTHER" id="PTHR34388">
    <property type="entry name" value="DNA POLYMERASE III SUBUNIT DELTA"/>
    <property type="match status" value="1"/>
</dbReference>
<evidence type="ECO:0000256" key="8">
    <source>
        <dbReference type="ARBA" id="ARBA00049244"/>
    </source>
</evidence>
<keyword evidence="13" id="KW-1185">Reference proteome</keyword>
<evidence type="ECO:0000259" key="10">
    <source>
        <dbReference type="Pfam" id="PF06144"/>
    </source>
</evidence>
<dbReference type="RefSeq" id="WP_408624614.1">
    <property type="nucleotide sequence ID" value="NZ_JBEQCT010000008.1"/>
</dbReference>
<evidence type="ECO:0000313" key="13">
    <source>
        <dbReference type="Proteomes" id="UP001629953"/>
    </source>
</evidence>
<dbReference type="InterPro" id="IPR008921">
    <property type="entry name" value="DNA_pol3_clamp-load_cplx_C"/>
</dbReference>
<dbReference type="Pfam" id="PF06144">
    <property type="entry name" value="DNA_pol3_delta"/>
    <property type="match status" value="1"/>
</dbReference>
<evidence type="ECO:0000313" key="12">
    <source>
        <dbReference type="EMBL" id="MFM2486319.1"/>
    </source>
</evidence>
<evidence type="ECO:0000259" key="11">
    <source>
        <dbReference type="Pfam" id="PF14840"/>
    </source>
</evidence>
<dbReference type="InterPro" id="IPR027417">
    <property type="entry name" value="P-loop_NTPase"/>
</dbReference>
<protein>
    <recommendedName>
        <fullName evidence="2 9">DNA polymerase III subunit delta</fullName>
        <ecNumber evidence="1 9">2.7.7.7</ecNumber>
    </recommendedName>
</protein>
<name>A0ABW9G9F0_9GAMM</name>
<dbReference type="Gene3D" id="3.40.50.300">
    <property type="entry name" value="P-loop containing nucleotide triphosphate hydrolases"/>
    <property type="match status" value="1"/>
</dbReference>
<evidence type="ECO:0000256" key="5">
    <source>
        <dbReference type="ARBA" id="ARBA00022705"/>
    </source>
</evidence>
<organism evidence="12 13">
    <name type="scientific">Celerinatantimonas yamalensis</name>
    <dbReference type="NCBI Taxonomy" id="559956"/>
    <lineage>
        <taxon>Bacteria</taxon>
        <taxon>Pseudomonadati</taxon>
        <taxon>Pseudomonadota</taxon>
        <taxon>Gammaproteobacteria</taxon>
        <taxon>Celerinatantimonadaceae</taxon>
        <taxon>Celerinatantimonas</taxon>
    </lineage>
</organism>
<comment type="similarity">
    <text evidence="7">Belongs to the DNA polymerase HolA subunit family.</text>
</comment>
<dbReference type="EMBL" id="JBEQCT010000008">
    <property type="protein sequence ID" value="MFM2486319.1"/>
    <property type="molecule type" value="Genomic_DNA"/>
</dbReference>
<evidence type="ECO:0000256" key="2">
    <source>
        <dbReference type="ARBA" id="ARBA00017703"/>
    </source>
</evidence>
<keyword evidence="6" id="KW-0239">DNA-directed DNA polymerase</keyword>
<dbReference type="GO" id="GO:0003887">
    <property type="term" value="F:DNA-directed DNA polymerase activity"/>
    <property type="evidence" value="ECO:0007669"/>
    <property type="project" value="UniProtKB-EC"/>
</dbReference>
<reference evidence="12 13" key="1">
    <citation type="journal article" date="2013" name="Int. J. Syst. Evol. Microbiol.">
        <title>Celerinatantimonas yamalensis sp. nov., a cold-adapted diazotrophic bacterium from a cold permafrost brine.</title>
        <authorList>
            <person name="Shcherbakova V."/>
            <person name="Chuvilskaya N."/>
            <person name="Rivkina E."/>
            <person name="Demidov N."/>
            <person name="Uchaeva V."/>
            <person name="Suetin S."/>
            <person name="Suzina N."/>
            <person name="Gilichinsky D."/>
        </authorList>
    </citation>
    <scope>NUCLEOTIDE SEQUENCE [LARGE SCALE GENOMIC DNA]</scope>
    <source>
        <strain evidence="12 13">C7</strain>
    </source>
</reference>
<dbReference type="Gene3D" id="1.20.272.10">
    <property type="match status" value="1"/>
</dbReference>
<dbReference type="Proteomes" id="UP001629953">
    <property type="component" value="Unassembled WGS sequence"/>
</dbReference>
<accession>A0ABW9G9F0</accession>
<dbReference type="CDD" id="cd18138">
    <property type="entry name" value="HLD_clamp_pol_III_delta"/>
    <property type="match status" value="1"/>
</dbReference>
<dbReference type="SUPFAM" id="SSF52540">
    <property type="entry name" value="P-loop containing nucleoside triphosphate hydrolases"/>
    <property type="match status" value="1"/>
</dbReference>
<evidence type="ECO:0000256" key="3">
    <source>
        <dbReference type="ARBA" id="ARBA00022679"/>
    </source>
</evidence>
<feature type="domain" description="DNA polymerase III subunit delta C-terminal" evidence="11">
    <location>
        <begin position="212"/>
        <end position="325"/>
    </location>
</feature>
<gene>
    <name evidence="12" type="primary">holA</name>
    <name evidence="12" type="ORF">ABUE30_14845</name>
</gene>
<dbReference type="Gene3D" id="1.10.8.60">
    <property type="match status" value="1"/>
</dbReference>
<keyword evidence="5" id="KW-0235">DNA replication</keyword>
<dbReference type="NCBIfam" id="TIGR01128">
    <property type="entry name" value="holA"/>
    <property type="match status" value="1"/>
</dbReference>
<dbReference type="PANTHER" id="PTHR34388:SF1">
    <property type="entry name" value="DNA POLYMERASE III SUBUNIT DELTA"/>
    <property type="match status" value="1"/>
</dbReference>
<keyword evidence="4 12" id="KW-0548">Nucleotidyltransferase</keyword>
<feature type="domain" description="DNA polymerase III delta N-terminal" evidence="10">
    <location>
        <begin position="19"/>
        <end position="136"/>
    </location>
</feature>
<evidence type="ECO:0000256" key="9">
    <source>
        <dbReference type="NCBIfam" id="TIGR01128"/>
    </source>
</evidence>
<dbReference type="InterPro" id="IPR032780">
    <property type="entry name" value="DNA_pol3_delt_C"/>
</dbReference>
<comment type="caution">
    <text evidence="12">The sequence shown here is derived from an EMBL/GenBank/DDBJ whole genome shotgun (WGS) entry which is preliminary data.</text>
</comment>
<dbReference type="SUPFAM" id="SSF48019">
    <property type="entry name" value="post-AAA+ oligomerization domain-like"/>
    <property type="match status" value="1"/>
</dbReference>
<comment type="catalytic activity">
    <reaction evidence="8">
        <text>DNA(n) + a 2'-deoxyribonucleoside 5'-triphosphate = DNA(n+1) + diphosphate</text>
        <dbReference type="Rhea" id="RHEA:22508"/>
        <dbReference type="Rhea" id="RHEA-COMP:17339"/>
        <dbReference type="Rhea" id="RHEA-COMP:17340"/>
        <dbReference type="ChEBI" id="CHEBI:33019"/>
        <dbReference type="ChEBI" id="CHEBI:61560"/>
        <dbReference type="ChEBI" id="CHEBI:173112"/>
        <dbReference type="EC" id="2.7.7.7"/>
    </reaction>
</comment>
<evidence type="ECO:0000256" key="1">
    <source>
        <dbReference type="ARBA" id="ARBA00012417"/>
    </source>
</evidence>
<dbReference type="InterPro" id="IPR005790">
    <property type="entry name" value="DNA_polIII_delta"/>
</dbReference>
<evidence type="ECO:0000256" key="6">
    <source>
        <dbReference type="ARBA" id="ARBA00022932"/>
    </source>
</evidence>
<keyword evidence="3 12" id="KW-0808">Transferase</keyword>
<dbReference type="EC" id="2.7.7.7" evidence="1 9"/>
<sequence length="341" mass="39559">MKIYAEQLGRQLGQVFPAYLVCGDDPLIIHESCEQIRTRVLSAGNVERLNFHYDAEFAWHTLFQQIQELSLFSPLKLLEIHLEKSLDKTAHEQLHTLTQSLHTDVCILLITPQLKKTQQKQKWYQWIEQNGLIVQAMTPQGEQLKRWVSQRLQHYQLSPSDALAARLIYYYEGNLTALNQVIEQLHLIYPDGQTDLPTVEQTLTESGQFSQYQLVDTLWEGDLARAQQIAKQIRQQGDELTLFNWLLDKDLKVMLQLKLGADEGHLWKHYKIWHKRQTLLKKATLRLSLAQLKAARVQLAALDTSIKSLHSDESWREFIQLILIFASPLWGTLPCSNPNFT</sequence>
<evidence type="ECO:0000256" key="4">
    <source>
        <dbReference type="ARBA" id="ARBA00022695"/>
    </source>
</evidence>
<evidence type="ECO:0000256" key="7">
    <source>
        <dbReference type="ARBA" id="ARBA00034754"/>
    </source>
</evidence>